<organism evidence="1 2">
    <name type="scientific">Araneus ventricosus</name>
    <name type="common">Orbweaver spider</name>
    <name type="synonym">Epeira ventricosa</name>
    <dbReference type="NCBI Taxonomy" id="182803"/>
    <lineage>
        <taxon>Eukaryota</taxon>
        <taxon>Metazoa</taxon>
        <taxon>Ecdysozoa</taxon>
        <taxon>Arthropoda</taxon>
        <taxon>Chelicerata</taxon>
        <taxon>Arachnida</taxon>
        <taxon>Araneae</taxon>
        <taxon>Araneomorphae</taxon>
        <taxon>Entelegynae</taxon>
        <taxon>Araneoidea</taxon>
        <taxon>Araneidae</taxon>
        <taxon>Araneus</taxon>
    </lineage>
</organism>
<evidence type="ECO:0000313" key="1">
    <source>
        <dbReference type="EMBL" id="GBM12385.1"/>
    </source>
</evidence>
<evidence type="ECO:0000313" key="2">
    <source>
        <dbReference type="Proteomes" id="UP000499080"/>
    </source>
</evidence>
<reference evidence="1 2" key="1">
    <citation type="journal article" date="2019" name="Sci. Rep.">
        <title>Orb-weaving spider Araneus ventricosus genome elucidates the spidroin gene catalogue.</title>
        <authorList>
            <person name="Kono N."/>
            <person name="Nakamura H."/>
            <person name="Ohtoshi R."/>
            <person name="Moran D.A.P."/>
            <person name="Shinohara A."/>
            <person name="Yoshida Y."/>
            <person name="Fujiwara M."/>
            <person name="Mori M."/>
            <person name="Tomita M."/>
            <person name="Arakawa K."/>
        </authorList>
    </citation>
    <scope>NUCLEOTIDE SEQUENCE [LARGE SCALE GENOMIC DNA]</scope>
</reference>
<keyword evidence="2" id="KW-1185">Reference proteome</keyword>
<dbReference type="Proteomes" id="UP000499080">
    <property type="component" value="Unassembled WGS sequence"/>
</dbReference>
<comment type="caution">
    <text evidence="1">The sequence shown here is derived from an EMBL/GenBank/DDBJ whole genome shotgun (WGS) entry which is preliminary data.</text>
</comment>
<protein>
    <submittedName>
        <fullName evidence="1">Uncharacterized protein</fullName>
    </submittedName>
</protein>
<name>A0A4Y2D9Y8_ARAVE</name>
<gene>
    <name evidence="1" type="ORF">AVEN_211569_1</name>
</gene>
<proteinExistence type="predicted"/>
<dbReference type="AlphaFoldDB" id="A0A4Y2D9Y8"/>
<sequence length="89" mass="10369">MLVGNEGTLDENYVNTITITEPNHKFHMMQSDNLKDSSSMVTPNLTPKQREKLLEVLQKSAGFFEQSRKSKDIKGKLRSFFLFSMWHFN</sequence>
<accession>A0A4Y2D9Y8</accession>
<dbReference type="EMBL" id="BGPR01000313">
    <property type="protein sequence ID" value="GBM12385.1"/>
    <property type="molecule type" value="Genomic_DNA"/>
</dbReference>